<dbReference type="AlphaFoldDB" id="A0A1I7TYZ5"/>
<name>A0A1I7TYZ5_9PELO</name>
<dbReference type="STRING" id="1561998.A0A1I7TYZ5"/>
<dbReference type="WBParaSite" id="Csp11.Scaffold629.g13198.t1">
    <property type="protein sequence ID" value="Csp11.Scaffold629.g13198.t1"/>
    <property type="gene ID" value="Csp11.Scaffold629.g13198"/>
</dbReference>
<feature type="compositionally biased region" description="Low complexity" evidence="1">
    <location>
        <begin position="720"/>
        <end position="737"/>
    </location>
</feature>
<dbReference type="eggNOG" id="ENOG502TG4R">
    <property type="taxonomic scope" value="Eukaryota"/>
</dbReference>
<accession>A0A1I7TYZ5</accession>
<proteinExistence type="predicted"/>
<dbReference type="Proteomes" id="UP000095282">
    <property type="component" value="Unplaced"/>
</dbReference>
<protein>
    <submittedName>
        <fullName evidence="3">Ig-like domain-containing protein</fullName>
    </submittedName>
</protein>
<sequence>MTSSPQTTTSPLVNYGLIESVTLLQESRKKDEWFDIKTVTVSAFMNCTSKECHHTTVVTNGAQDYYSVSVGNYNCTSVCSGSIHKNQATPVIIKRSGQLLNLFTYQWFGQNEPGISILGCNRGLYLSETCLLLNNSLAEYETSVCSCQGTRNYCGYNAQNGMCIEGPIIWWVDDPDDKSTHSALTTTSLNAFPLEDPNYFELTFILNDNGMNQNQSEFEKNLTIHAGMNCSEVECQYTLNSIDYHWPPYQVLVNGSQCIDFSCANTFSKGQQVSVQVIRASEQLDLFSFQFIDVPAVIVLGCPYGMIKYGFCTKSTSPFDQLIQKSDCLCICQNSENKCDEKAIEGFCSSGNPVWWHPDPNLSTSSKTSTSVASTISSSLKTTIMVKLTEELVEKNSSNYILTIEASMSCVANFCTWQANIGNMYPNYYKVTIDLIECQTFCSGNMYYGSDSKVLVVHRLKQYLKIIEFQFTNEPKLLVMGCENFEQDGISVRQNNSCLHIFQTAHLSQNYYNDDVCLCKDYGADCDDHTKVGRCTLGHISWWKDENDEPISKSSPTTSFTTLSTNTPYDLGRDNSQNRLEVFSAMTCSVKNCEYSMKVDNLADDYFRVFVGNQPCQRKLCTGSFMKGKAVNVTVFRGEQVLDLFDFEYVNAAKIVVLGCEEGFTETGDCLQIAQVVKIEQEDFLDEVCSCQNARIDCTVGIKPVCNRGQARWWRNSAGSSTTGSMKTSTTPTPTTPNIIPSLKELSDVRLFV</sequence>
<evidence type="ECO:0000313" key="3">
    <source>
        <dbReference type="WBParaSite" id="Csp11.Scaffold629.g13198.t1"/>
    </source>
</evidence>
<evidence type="ECO:0000256" key="1">
    <source>
        <dbReference type="SAM" id="MobiDB-lite"/>
    </source>
</evidence>
<feature type="region of interest" description="Disordered" evidence="1">
    <location>
        <begin position="717"/>
        <end position="738"/>
    </location>
</feature>
<reference evidence="3" key="1">
    <citation type="submission" date="2016-11" db="UniProtKB">
        <authorList>
            <consortium name="WormBaseParasite"/>
        </authorList>
    </citation>
    <scope>IDENTIFICATION</scope>
</reference>
<evidence type="ECO:0000313" key="2">
    <source>
        <dbReference type="Proteomes" id="UP000095282"/>
    </source>
</evidence>
<organism evidence="2 3">
    <name type="scientific">Caenorhabditis tropicalis</name>
    <dbReference type="NCBI Taxonomy" id="1561998"/>
    <lineage>
        <taxon>Eukaryota</taxon>
        <taxon>Metazoa</taxon>
        <taxon>Ecdysozoa</taxon>
        <taxon>Nematoda</taxon>
        <taxon>Chromadorea</taxon>
        <taxon>Rhabditida</taxon>
        <taxon>Rhabditina</taxon>
        <taxon>Rhabditomorpha</taxon>
        <taxon>Rhabditoidea</taxon>
        <taxon>Rhabditidae</taxon>
        <taxon>Peloderinae</taxon>
        <taxon>Caenorhabditis</taxon>
    </lineage>
</organism>
<keyword evidence="2" id="KW-1185">Reference proteome</keyword>